<comment type="caution">
    <text evidence="2">The sequence shown here is derived from an EMBL/GenBank/DDBJ whole genome shotgun (WGS) entry which is preliminary data.</text>
</comment>
<keyword evidence="1" id="KW-0472">Membrane</keyword>
<name>A0A923SM84_9FIRM</name>
<accession>A0A923SM84</accession>
<proteinExistence type="predicted"/>
<feature type="transmembrane region" description="Helical" evidence="1">
    <location>
        <begin position="120"/>
        <end position="141"/>
    </location>
</feature>
<gene>
    <name evidence="2" type="ORF">H8876_08505</name>
</gene>
<reference evidence="2" key="1">
    <citation type="submission" date="2020-08" db="EMBL/GenBank/DDBJ databases">
        <authorList>
            <person name="Liu C."/>
            <person name="Sun Q."/>
        </authorList>
    </citation>
    <scope>NUCLEOTIDE SEQUENCE</scope>
    <source>
        <strain evidence="2">BX16</strain>
    </source>
</reference>
<evidence type="ECO:0000256" key="1">
    <source>
        <dbReference type="SAM" id="Phobius"/>
    </source>
</evidence>
<dbReference type="EMBL" id="JACRWC010000106">
    <property type="protein sequence ID" value="MBC6000038.1"/>
    <property type="molecule type" value="Genomic_DNA"/>
</dbReference>
<keyword evidence="3" id="KW-1185">Reference proteome</keyword>
<dbReference type="RefSeq" id="WP_249287388.1">
    <property type="nucleotide sequence ID" value="NZ_JACRWC010000106.1"/>
</dbReference>
<feature type="transmembrane region" description="Helical" evidence="1">
    <location>
        <begin position="18"/>
        <end position="40"/>
    </location>
</feature>
<feature type="transmembrane region" description="Helical" evidence="1">
    <location>
        <begin position="94"/>
        <end position="114"/>
    </location>
</feature>
<keyword evidence="1" id="KW-0812">Transmembrane</keyword>
<organism evidence="2 3">
    <name type="scientific">Lentihominibacter faecis</name>
    <dbReference type="NCBI Taxonomy" id="2764712"/>
    <lineage>
        <taxon>Bacteria</taxon>
        <taxon>Bacillati</taxon>
        <taxon>Bacillota</taxon>
        <taxon>Clostridia</taxon>
        <taxon>Peptostreptococcales</taxon>
        <taxon>Anaerovoracaceae</taxon>
        <taxon>Lentihominibacter</taxon>
    </lineage>
</organism>
<evidence type="ECO:0000313" key="2">
    <source>
        <dbReference type="EMBL" id="MBC6000038.1"/>
    </source>
</evidence>
<dbReference type="Proteomes" id="UP000644115">
    <property type="component" value="Unassembled WGS sequence"/>
</dbReference>
<sequence length="151" mass="17406">MKIIEYLRGRDGMNREIILARCILIISIIILVLTVLWDLEFMQSEILLYVLIGLLALLIFLVVQFQLNIRKSKFFVDSNSNNDCGKKIRKSVQVILVFSMIAEVFLLLLITHIISAARISWFVVIIVMIAAYCFFLLQWVISLANAVKENK</sequence>
<dbReference type="AlphaFoldDB" id="A0A923SM84"/>
<feature type="transmembrane region" description="Helical" evidence="1">
    <location>
        <begin position="46"/>
        <end position="65"/>
    </location>
</feature>
<evidence type="ECO:0000313" key="3">
    <source>
        <dbReference type="Proteomes" id="UP000644115"/>
    </source>
</evidence>
<keyword evidence="1" id="KW-1133">Transmembrane helix</keyword>
<protein>
    <submittedName>
        <fullName evidence="2">Uncharacterized protein</fullName>
    </submittedName>
</protein>